<dbReference type="STRING" id="1079859.SAMN04515674_101216"/>
<evidence type="ECO:0000313" key="6">
    <source>
        <dbReference type="EMBL" id="SFP06643.1"/>
    </source>
</evidence>
<dbReference type="Proteomes" id="UP000199306">
    <property type="component" value="Unassembled WGS sequence"/>
</dbReference>
<keyword evidence="7" id="KW-1185">Reference proteome</keyword>
<dbReference type="Pfam" id="PF25954">
    <property type="entry name" value="Beta-barrel_RND_2"/>
    <property type="match status" value="1"/>
</dbReference>
<dbReference type="PROSITE" id="PS51257">
    <property type="entry name" value="PROKAR_LIPOPROTEIN"/>
    <property type="match status" value="1"/>
</dbReference>
<evidence type="ECO:0000259" key="4">
    <source>
        <dbReference type="Pfam" id="PF25954"/>
    </source>
</evidence>
<dbReference type="InterPro" id="IPR058792">
    <property type="entry name" value="Beta-barrel_RND_2"/>
</dbReference>
<proteinExistence type="inferred from homology"/>
<feature type="coiled-coil region" evidence="3">
    <location>
        <begin position="112"/>
        <end position="163"/>
    </location>
</feature>
<dbReference type="EMBL" id="FOXH01000001">
    <property type="protein sequence ID" value="SFP06643.1"/>
    <property type="molecule type" value="Genomic_DNA"/>
</dbReference>
<dbReference type="GO" id="GO:0015679">
    <property type="term" value="P:plasma membrane copper ion transport"/>
    <property type="evidence" value="ECO:0007669"/>
    <property type="project" value="TreeGrafter"/>
</dbReference>
<feature type="domain" description="CusB-like beta-barrel" evidence="4">
    <location>
        <begin position="220"/>
        <end position="295"/>
    </location>
</feature>
<dbReference type="FunFam" id="2.40.30.170:FF:000010">
    <property type="entry name" value="Efflux RND transporter periplasmic adaptor subunit"/>
    <property type="match status" value="1"/>
</dbReference>
<evidence type="ECO:0000313" key="7">
    <source>
        <dbReference type="Proteomes" id="UP000199306"/>
    </source>
</evidence>
<keyword evidence="3" id="KW-0175">Coiled coil</keyword>
<accession>A0A1I5MAY2</accession>
<dbReference type="NCBIfam" id="TIGR01730">
    <property type="entry name" value="RND_mfp"/>
    <property type="match status" value="1"/>
</dbReference>
<dbReference type="Gene3D" id="1.10.287.470">
    <property type="entry name" value="Helix hairpin bin"/>
    <property type="match status" value="1"/>
</dbReference>
<dbReference type="Gene3D" id="2.40.30.170">
    <property type="match status" value="1"/>
</dbReference>
<dbReference type="InterPro" id="IPR051909">
    <property type="entry name" value="MFP_Cation_Efflux"/>
</dbReference>
<comment type="similarity">
    <text evidence="1">Belongs to the membrane fusion protein (MFP) (TC 8.A.1) family.</text>
</comment>
<name>A0A1I5MAY2_9BACT</name>
<keyword evidence="2" id="KW-0813">Transport</keyword>
<dbReference type="GO" id="GO:0016020">
    <property type="term" value="C:membrane"/>
    <property type="evidence" value="ECO:0007669"/>
    <property type="project" value="InterPro"/>
</dbReference>
<dbReference type="InterPro" id="IPR006143">
    <property type="entry name" value="RND_pump_MFP"/>
</dbReference>
<dbReference type="AlphaFoldDB" id="A0A1I5MAY2"/>
<dbReference type="PANTHER" id="PTHR30097">
    <property type="entry name" value="CATION EFFLUX SYSTEM PROTEIN CUSB"/>
    <property type="match status" value="1"/>
</dbReference>
<evidence type="ECO:0000256" key="1">
    <source>
        <dbReference type="ARBA" id="ARBA00009477"/>
    </source>
</evidence>
<evidence type="ECO:0000256" key="3">
    <source>
        <dbReference type="SAM" id="Coils"/>
    </source>
</evidence>
<feature type="domain" description="CzcB-like barrel-sandwich hybrid" evidence="5">
    <location>
        <begin position="71"/>
        <end position="216"/>
    </location>
</feature>
<dbReference type="RefSeq" id="WP_092010820.1">
    <property type="nucleotide sequence ID" value="NZ_FOXH01000001.1"/>
</dbReference>
<dbReference type="GO" id="GO:0030313">
    <property type="term" value="C:cell envelope"/>
    <property type="evidence" value="ECO:0007669"/>
    <property type="project" value="TreeGrafter"/>
</dbReference>
<organism evidence="6 7">
    <name type="scientific">Pseudarcicella hirudinis</name>
    <dbReference type="NCBI Taxonomy" id="1079859"/>
    <lineage>
        <taxon>Bacteria</taxon>
        <taxon>Pseudomonadati</taxon>
        <taxon>Bacteroidota</taxon>
        <taxon>Cytophagia</taxon>
        <taxon>Cytophagales</taxon>
        <taxon>Flectobacillaceae</taxon>
        <taxon>Pseudarcicella</taxon>
    </lineage>
</organism>
<dbReference type="OrthoDB" id="9806939at2"/>
<evidence type="ECO:0000256" key="2">
    <source>
        <dbReference type="ARBA" id="ARBA00022448"/>
    </source>
</evidence>
<dbReference type="Gene3D" id="2.40.420.20">
    <property type="match status" value="1"/>
</dbReference>
<dbReference type="PANTHER" id="PTHR30097:SF4">
    <property type="entry name" value="SLR6042 PROTEIN"/>
    <property type="match status" value="1"/>
</dbReference>
<protein>
    <submittedName>
        <fullName evidence="6">Membrane fusion protein, cobalt-zinc-cadmium efflux system</fullName>
    </submittedName>
</protein>
<gene>
    <name evidence="6" type="ORF">SAMN04515674_101216</name>
</gene>
<dbReference type="InterPro" id="IPR058647">
    <property type="entry name" value="BSH_CzcB-like"/>
</dbReference>
<dbReference type="GO" id="GO:0022857">
    <property type="term" value="F:transmembrane transporter activity"/>
    <property type="evidence" value="ECO:0007669"/>
    <property type="project" value="InterPro"/>
</dbReference>
<reference evidence="6 7" key="1">
    <citation type="submission" date="2016-10" db="EMBL/GenBank/DDBJ databases">
        <authorList>
            <person name="de Groot N.N."/>
        </authorList>
    </citation>
    <scope>NUCLEOTIDE SEQUENCE [LARGE SCALE GENOMIC DNA]</scope>
    <source>
        <strain evidence="7">E92,LMG 26720,CCM 7988</strain>
    </source>
</reference>
<sequence length="373" mass="41468">MKNRQFSSKLWFVSITFSVLITSCSGKKKAVEMESKDMDSAFKTDTVHLRNFEKELQFTGQVSFDQKQVGKVYSMISGNVTEVNAELGSFVKKGQTLAKIQSADVSQFLKDYNTAKANYDIAKRNADNTEALYKTKFSSETDLTNARKQLEIANSELDRSSQVLKLYGEGQSGHTQNGQPSFTIKAPVSGYVVERTINPNMQIRSDNGNSIFTISNLSDVWVLINIYESDIDAVKTGQSVNITTLAYPGKIFQGVIQNISQVLDNDSKVLQARVVLPNPGNLLKPDMFCTIRMTAGKEIYGKTVKMLAVNPKAVIFSQDKYFVIQDNGKGKYTTVPVEVIRSTSKYSFVRGNLKEGDLIVTEGALLLFNELNN</sequence>
<dbReference type="GO" id="GO:0060003">
    <property type="term" value="P:copper ion export"/>
    <property type="evidence" value="ECO:0007669"/>
    <property type="project" value="TreeGrafter"/>
</dbReference>
<dbReference type="SUPFAM" id="SSF111369">
    <property type="entry name" value="HlyD-like secretion proteins"/>
    <property type="match status" value="1"/>
</dbReference>
<evidence type="ECO:0000259" key="5">
    <source>
        <dbReference type="Pfam" id="PF25973"/>
    </source>
</evidence>
<dbReference type="Pfam" id="PF25973">
    <property type="entry name" value="BSH_CzcB"/>
    <property type="match status" value="1"/>
</dbReference>
<dbReference type="Gene3D" id="2.40.50.100">
    <property type="match status" value="1"/>
</dbReference>